<dbReference type="PIRSF" id="PIRSF002162">
    <property type="entry name" value="Ribosomal_L6"/>
    <property type="match status" value="1"/>
</dbReference>
<dbReference type="GO" id="GO:0019843">
    <property type="term" value="F:rRNA binding"/>
    <property type="evidence" value="ECO:0007669"/>
    <property type="project" value="UniProtKB-UniRule"/>
</dbReference>
<comment type="function">
    <text evidence="3 5">This protein binds to the 23S rRNA, and is important in its secondary structure. It is located near the subunit interface in the base of the L7/L12 stalk, and near the tRNA binding site of the peptidyltransferase center.</text>
</comment>
<evidence type="ECO:0000313" key="7">
    <source>
        <dbReference type="EMBL" id="KKR99346.1"/>
    </source>
</evidence>
<reference evidence="7 8" key="1">
    <citation type="journal article" date="2015" name="Nature">
        <title>rRNA introns, odd ribosomes, and small enigmatic genomes across a large radiation of phyla.</title>
        <authorList>
            <person name="Brown C.T."/>
            <person name="Hug L.A."/>
            <person name="Thomas B.C."/>
            <person name="Sharon I."/>
            <person name="Castelle C.J."/>
            <person name="Singh A."/>
            <person name="Wilkins M.J."/>
            <person name="Williams K.H."/>
            <person name="Banfield J.F."/>
        </authorList>
    </citation>
    <scope>NUCLEOTIDE SEQUENCE [LARGE SCALE GENOMIC DNA]</scope>
</reference>
<comment type="similarity">
    <text evidence="3 4">Belongs to the universal ribosomal protein uL6 family.</text>
</comment>
<accession>A0A0G0VIA4</accession>
<evidence type="ECO:0000256" key="5">
    <source>
        <dbReference type="RuleBase" id="RU003870"/>
    </source>
</evidence>
<feature type="domain" description="Large ribosomal subunit protein uL6 alpha-beta" evidence="6">
    <location>
        <begin position="31"/>
        <end position="102"/>
    </location>
</feature>
<dbReference type="PANTHER" id="PTHR11655:SF14">
    <property type="entry name" value="LARGE RIBOSOMAL SUBUNIT PROTEIN UL6M"/>
    <property type="match status" value="1"/>
</dbReference>
<dbReference type="InterPro" id="IPR019906">
    <property type="entry name" value="Ribosomal_uL6_bac-type"/>
</dbReference>
<dbReference type="InterPro" id="IPR000702">
    <property type="entry name" value="Ribosomal_uL6-like"/>
</dbReference>
<dbReference type="PANTHER" id="PTHR11655">
    <property type="entry name" value="60S/50S RIBOSOMAL PROTEIN L6/L9"/>
    <property type="match status" value="1"/>
</dbReference>
<keyword evidence="3 5" id="KW-0699">rRNA-binding</keyword>
<dbReference type="InterPro" id="IPR036789">
    <property type="entry name" value="Ribosomal_uL6-like_a/b-dom_sf"/>
</dbReference>
<dbReference type="PRINTS" id="PR00059">
    <property type="entry name" value="RIBOSOMALL6"/>
</dbReference>
<organism evidence="7 8">
    <name type="scientific">Candidatus Uhrbacteria bacterium GW2011_GWC1_41_20</name>
    <dbReference type="NCBI Taxonomy" id="1618983"/>
    <lineage>
        <taxon>Bacteria</taxon>
        <taxon>Candidatus Uhriibacteriota</taxon>
    </lineage>
</organism>
<dbReference type="SUPFAM" id="SSF56053">
    <property type="entry name" value="Ribosomal protein L6"/>
    <property type="match status" value="2"/>
</dbReference>
<proteinExistence type="inferred from homology"/>
<dbReference type="Gene3D" id="3.90.930.12">
    <property type="entry name" value="Ribosomal protein L6, alpha-beta domain"/>
    <property type="match status" value="2"/>
</dbReference>
<gene>
    <name evidence="3" type="primary">rplF</name>
    <name evidence="7" type="ORF">UU50_C0007G0034</name>
</gene>
<keyword evidence="1 3" id="KW-0689">Ribosomal protein</keyword>
<evidence type="ECO:0000256" key="1">
    <source>
        <dbReference type="ARBA" id="ARBA00022980"/>
    </source>
</evidence>
<sequence length="199" mass="22126">MLRLESADWVENSFAKFTNMSRIGKKFIDLPSGVEISTQGNAVVAKGPKGELRLEVFDVIHVNVDQETKKVQVTVDDIENNSAIWGTTRANIANMIIGVSEGWSKSLELQGVGFRMEVRGRKLVMRLGFSHEVEYNLPDGIEATVENAILTIKGTDRQTVGQVTAEIRSIKEPEPYKGKGFRYTDEIVRRKAGKAAKSE</sequence>
<dbReference type="NCBIfam" id="TIGR03654">
    <property type="entry name" value="L6_bact"/>
    <property type="match status" value="1"/>
</dbReference>
<dbReference type="GO" id="GO:0022625">
    <property type="term" value="C:cytosolic large ribosomal subunit"/>
    <property type="evidence" value="ECO:0007669"/>
    <property type="project" value="UniProtKB-UniRule"/>
</dbReference>
<dbReference type="InterPro" id="IPR020040">
    <property type="entry name" value="Ribosomal_uL6_a/b-dom"/>
</dbReference>
<comment type="subunit">
    <text evidence="3">Part of the 50S ribosomal subunit.</text>
</comment>
<dbReference type="HAMAP" id="MF_01365_B">
    <property type="entry name" value="Ribosomal_uL6_B"/>
    <property type="match status" value="1"/>
</dbReference>
<evidence type="ECO:0000256" key="4">
    <source>
        <dbReference type="RuleBase" id="RU003869"/>
    </source>
</evidence>
<evidence type="ECO:0000313" key="8">
    <source>
        <dbReference type="Proteomes" id="UP000033930"/>
    </source>
</evidence>
<name>A0A0G0VIA4_9BACT</name>
<evidence type="ECO:0000256" key="2">
    <source>
        <dbReference type="ARBA" id="ARBA00023274"/>
    </source>
</evidence>
<dbReference type="GO" id="GO:0002181">
    <property type="term" value="P:cytoplasmic translation"/>
    <property type="evidence" value="ECO:0007669"/>
    <property type="project" value="TreeGrafter"/>
</dbReference>
<dbReference type="PATRIC" id="fig|1618983.3.peg.379"/>
<keyword evidence="2 3" id="KW-0687">Ribonucleoprotein</keyword>
<protein>
    <recommendedName>
        <fullName evidence="3">Large ribosomal subunit protein uL6</fullName>
    </recommendedName>
</protein>
<dbReference type="Pfam" id="PF00347">
    <property type="entry name" value="Ribosomal_L6"/>
    <property type="match status" value="2"/>
</dbReference>
<dbReference type="GO" id="GO:0003735">
    <property type="term" value="F:structural constituent of ribosome"/>
    <property type="evidence" value="ECO:0007669"/>
    <property type="project" value="UniProtKB-UniRule"/>
</dbReference>
<dbReference type="Proteomes" id="UP000033930">
    <property type="component" value="Unassembled WGS sequence"/>
</dbReference>
<dbReference type="AlphaFoldDB" id="A0A0G0VIA4"/>
<evidence type="ECO:0000259" key="6">
    <source>
        <dbReference type="Pfam" id="PF00347"/>
    </source>
</evidence>
<dbReference type="EMBL" id="LCAW01000007">
    <property type="protein sequence ID" value="KKR99346.1"/>
    <property type="molecule type" value="Genomic_DNA"/>
</dbReference>
<evidence type="ECO:0000256" key="3">
    <source>
        <dbReference type="HAMAP-Rule" id="MF_01365"/>
    </source>
</evidence>
<comment type="caution">
    <text evidence="7">The sequence shown here is derived from an EMBL/GenBank/DDBJ whole genome shotgun (WGS) entry which is preliminary data.</text>
</comment>
<keyword evidence="3 5" id="KW-0694">RNA-binding</keyword>
<feature type="domain" description="Large ribosomal subunit protein uL6 alpha-beta" evidence="6">
    <location>
        <begin position="111"/>
        <end position="183"/>
    </location>
</feature>